<dbReference type="EMBL" id="CM007381">
    <property type="protein sequence ID" value="ONK79983.1"/>
    <property type="molecule type" value="Genomic_DNA"/>
</dbReference>
<evidence type="ECO:0000256" key="7">
    <source>
        <dbReference type="RuleBase" id="RU367160"/>
    </source>
</evidence>
<evidence type="ECO:0000313" key="9">
    <source>
        <dbReference type="EMBL" id="ONK79983.1"/>
    </source>
</evidence>
<reference evidence="10" key="1">
    <citation type="journal article" date="2017" name="Nat. Commun.">
        <title>The asparagus genome sheds light on the origin and evolution of a young Y chromosome.</title>
        <authorList>
            <person name="Harkess A."/>
            <person name="Zhou J."/>
            <person name="Xu C."/>
            <person name="Bowers J.E."/>
            <person name="Van der Hulst R."/>
            <person name="Ayyampalayam S."/>
            <person name="Mercati F."/>
            <person name="Riccardi P."/>
            <person name="McKain M.R."/>
            <person name="Kakrana A."/>
            <person name="Tang H."/>
            <person name="Ray J."/>
            <person name="Groenendijk J."/>
            <person name="Arikit S."/>
            <person name="Mathioni S.M."/>
            <person name="Nakano M."/>
            <person name="Shan H."/>
            <person name="Telgmann-Rauber A."/>
            <person name="Kanno A."/>
            <person name="Yue Z."/>
            <person name="Chen H."/>
            <person name="Li W."/>
            <person name="Chen Y."/>
            <person name="Xu X."/>
            <person name="Zhang Y."/>
            <person name="Luo S."/>
            <person name="Chen H."/>
            <person name="Gao J."/>
            <person name="Mao Z."/>
            <person name="Pires J.C."/>
            <person name="Luo M."/>
            <person name="Kudrna D."/>
            <person name="Wing R.A."/>
            <person name="Meyers B.C."/>
            <person name="Yi K."/>
            <person name="Kong H."/>
            <person name="Lavrijsen P."/>
            <person name="Sunseri F."/>
            <person name="Falavigna A."/>
            <person name="Ye Y."/>
            <person name="Leebens-Mack J.H."/>
            <person name="Chen G."/>
        </authorList>
    </citation>
    <scope>NUCLEOTIDE SEQUENCE [LARGE SCALE GENOMIC DNA]</scope>
    <source>
        <strain evidence="10">cv. DH0086</strain>
    </source>
</reference>
<organism evidence="9 10">
    <name type="scientific">Asparagus officinalis</name>
    <name type="common">Garden asparagus</name>
    <dbReference type="NCBI Taxonomy" id="4686"/>
    <lineage>
        <taxon>Eukaryota</taxon>
        <taxon>Viridiplantae</taxon>
        <taxon>Streptophyta</taxon>
        <taxon>Embryophyta</taxon>
        <taxon>Tracheophyta</taxon>
        <taxon>Spermatophyta</taxon>
        <taxon>Magnoliopsida</taxon>
        <taxon>Liliopsida</taxon>
        <taxon>Asparagales</taxon>
        <taxon>Asparagaceae</taxon>
        <taxon>Asparagoideae</taxon>
        <taxon>Asparagus</taxon>
    </lineage>
</organism>
<keyword evidence="6 7" id="KW-0539">Nucleus</keyword>
<dbReference type="PANTHER" id="PTHR31421:SF2">
    <property type="entry name" value="PROTEIN BASIC PENTACYSTEINE6"/>
    <property type="match status" value="1"/>
</dbReference>
<dbReference type="OMA" id="WRSQETV"/>
<feature type="region of interest" description="Disordered" evidence="8">
    <location>
        <begin position="36"/>
        <end position="112"/>
    </location>
</feature>
<evidence type="ECO:0000256" key="1">
    <source>
        <dbReference type="ARBA" id="ARBA00004123"/>
    </source>
</evidence>
<feature type="compositionally biased region" description="Low complexity" evidence="8">
    <location>
        <begin position="44"/>
        <end position="57"/>
    </location>
</feature>
<evidence type="ECO:0000256" key="6">
    <source>
        <dbReference type="ARBA" id="ARBA00023242"/>
    </source>
</evidence>
<dbReference type="Pfam" id="PF06217">
    <property type="entry name" value="GAGA_bind"/>
    <property type="match status" value="1"/>
</dbReference>
<evidence type="ECO:0000256" key="8">
    <source>
        <dbReference type="SAM" id="MobiDB-lite"/>
    </source>
</evidence>
<dbReference type="Proteomes" id="UP000243459">
    <property type="component" value="Chromosome 1"/>
</dbReference>
<dbReference type="GO" id="GO:0005634">
    <property type="term" value="C:nucleus"/>
    <property type="evidence" value="ECO:0007669"/>
    <property type="project" value="UniProtKB-SubCell"/>
</dbReference>
<comment type="similarity">
    <text evidence="2 7">Belongs to the BBR/BPC family.</text>
</comment>
<protein>
    <recommendedName>
        <fullName evidence="7">GAGA-binding transcriptional activator</fullName>
    </recommendedName>
</protein>
<dbReference type="AlphaFoldDB" id="A0A5P1FQI4"/>
<dbReference type="SMART" id="SM01226">
    <property type="entry name" value="GAGA_bind"/>
    <property type="match status" value="1"/>
</dbReference>
<dbReference type="GO" id="GO:0043565">
    <property type="term" value="F:sequence-specific DNA binding"/>
    <property type="evidence" value="ECO:0007669"/>
    <property type="project" value="TreeGrafter"/>
</dbReference>
<keyword evidence="4 7" id="KW-0238">DNA-binding</keyword>
<comment type="function">
    <text evidence="7">Transcriptional regulator that specifically binds to GA-rich elements (GAGA-repeats) present in regulatory sequences of genes involved in developmental processes.</text>
</comment>
<keyword evidence="5 7" id="KW-0804">Transcription</keyword>
<feature type="compositionally biased region" description="Basic and acidic residues" evidence="8">
    <location>
        <begin position="61"/>
        <end position="76"/>
    </location>
</feature>
<comment type="subcellular location">
    <subcellularLocation>
        <location evidence="1 7">Nucleus</location>
    </subcellularLocation>
</comment>
<dbReference type="GO" id="GO:0009723">
    <property type="term" value="P:response to ethylene"/>
    <property type="evidence" value="ECO:0007669"/>
    <property type="project" value="TreeGrafter"/>
</dbReference>
<dbReference type="GO" id="GO:0003700">
    <property type="term" value="F:DNA-binding transcription factor activity"/>
    <property type="evidence" value="ECO:0007669"/>
    <property type="project" value="UniProtKB-UniRule"/>
</dbReference>
<accession>A0A5P1FQI4</accession>
<proteinExistence type="inferred from homology"/>
<keyword evidence="10" id="KW-1185">Reference proteome</keyword>
<dbReference type="Gramene" id="ONK79983">
    <property type="protein sequence ID" value="ONK79983"/>
    <property type="gene ID" value="A4U43_C01F12510"/>
</dbReference>
<dbReference type="PANTHER" id="PTHR31421">
    <property type="entry name" value="PROTEIN BASIC PENTACYSTEINE3"/>
    <property type="match status" value="1"/>
</dbReference>
<evidence type="ECO:0000256" key="3">
    <source>
        <dbReference type="ARBA" id="ARBA00023015"/>
    </source>
</evidence>
<evidence type="ECO:0000256" key="5">
    <source>
        <dbReference type="ARBA" id="ARBA00023163"/>
    </source>
</evidence>
<keyword evidence="3 7" id="KW-0805">Transcription regulation</keyword>
<feature type="compositionally biased region" description="Basic residues" evidence="8">
    <location>
        <begin position="82"/>
        <end position="91"/>
    </location>
</feature>
<evidence type="ECO:0000313" key="10">
    <source>
        <dbReference type="Proteomes" id="UP000243459"/>
    </source>
</evidence>
<dbReference type="InterPro" id="IPR010409">
    <property type="entry name" value="GAGA-bd_tscrpt_act"/>
</dbReference>
<evidence type="ECO:0000256" key="2">
    <source>
        <dbReference type="ARBA" id="ARBA00007911"/>
    </source>
</evidence>
<evidence type="ECO:0000256" key="4">
    <source>
        <dbReference type="ARBA" id="ARBA00023125"/>
    </source>
</evidence>
<name>A0A5P1FQI4_ASPOF</name>
<sequence length="225" mass="25517">MALFQRDAAINERNSAIIERDNAIAALEYSRGRNISHHHHHQHQNIPHSSSLESSGSPYNHRGEVHINEQINEPKAETVVSKKSKQRKNKRSNSELNNNLKPQDVISKKHRKEWKVEDLGGLNEVVFDESSMPVPVCSCTGKYQPCYKWGNGGWQSACCTTTISMYPLPVMPNKRHARVNGRKMSGSVFTKLLSKLASEGHDLSMPLDLKDHWSKHGTNRYITIK</sequence>
<gene>
    <name evidence="9" type="ORF">A4U43_C01F12510</name>
</gene>